<dbReference type="InterPro" id="IPR020472">
    <property type="entry name" value="WD40_PAC1"/>
</dbReference>
<keyword evidence="8" id="KW-1185">Reference proteome</keyword>
<comment type="subcellular location">
    <subcellularLocation>
        <location evidence="1">Nucleus</location>
        <location evidence="1">Nucleolus</location>
    </subcellularLocation>
</comment>
<evidence type="ECO:0000256" key="5">
    <source>
        <dbReference type="PROSITE-ProRule" id="PRU00221"/>
    </source>
</evidence>
<dbReference type="PRINTS" id="PR00320">
    <property type="entry name" value="GPROTEINBRPT"/>
</dbReference>
<dbReference type="PANTHER" id="PTHR19854:SF15">
    <property type="entry name" value="TRANSDUCIN BETA-LIKE PROTEIN 3"/>
    <property type="match status" value="1"/>
</dbReference>
<dbReference type="PROSITE" id="PS50294">
    <property type="entry name" value="WD_REPEATS_REGION"/>
    <property type="match status" value="4"/>
</dbReference>
<dbReference type="SUPFAM" id="SSF50978">
    <property type="entry name" value="WD40 repeat-like"/>
    <property type="match status" value="2"/>
</dbReference>
<evidence type="ECO:0000256" key="2">
    <source>
        <dbReference type="ARBA" id="ARBA00022574"/>
    </source>
</evidence>
<dbReference type="OrthoDB" id="5414888at2759"/>
<dbReference type="Proteomes" id="UP000183365">
    <property type="component" value="Unassembled WGS sequence"/>
</dbReference>
<dbReference type="Gene3D" id="2.130.10.10">
    <property type="entry name" value="YVTN repeat-like/Quinoprotein amine dehydrogenase"/>
    <property type="match status" value="3"/>
</dbReference>
<feature type="repeat" description="WD" evidence="5">
    <location>
        <begin position="654"/>
        <end position="695"/>
    </location>
</feature>
<dbReference type="GO" id="GO:0034511">
    <property type="term" value="F:U3 snoRNA binding"/>
    <property type="evidence" value="ECO:0007669"/>
    <property type="project" value="EnsemblFungi"/>
</dbReference>
<dbReference type="GO" id="GO:0032040">
    <property type="term" value="C:small-subunit processome"/>
    <property type="evidence" value="ECO:0007669"/>
    <property type="project" value="EnsemblFungi"/>
</dbReference>
<feature type="repeat" description="WD" evidence="5">
    <location>
        <begin position="161"/>
        <end position="207"/>
    </location>
</feature>
<evidence type="ECO:0000256" key="1">
    <source>
        <dbReference type="ARBA" id="ARBA00004604"/>
    </source>
</evidence>
<dbReference type="Pfam" id="PF08625">
    <property type="entry name" value="Utp13"/>
    <property type="match status" value="1"/>
</dbReference>
<dbReference type="InterPro" id="IPR013934">
    <property type="entry name" value="Utp13_C"/>
</dbReference>
<dbReference type="GO" id="GO:0034388">
    <property type="term" value="C:Pwp2p-containing subcomplex of 90S preribosome"/>
    <property type="evidence" value="ECO:0007669"/>
    <property type="project" value="EnsemblFungi"/>
</dbReference>
<dbReference type="SMART" id="SM00320">
    <property type="entry name" value="WD40"/>
    <property type="match status" value="12"/>
</dbReference>
<evidence type="ECO:0000259" key="6">
    <source>
        <dbReference type="Pfam" id="PF08625"/>
    </source>
</evidence>
<dbReference type="VEuPathDB" id="FungiDB:HGUI_02244"/>
<evidence type="ECO:0000313" key="7">
    <source>
        <dbReference type="EMBL" id="SGZ40044.1"/>
    </source>
</evidence>
<accession>A0A1L0B2J7</accession>
<evidence type="ECO:0000313" key="8">
    <source>
        <dbReference type="Proteomes" id="UP000183365"/>
    </source>
</evidence>
<gene>
    <name evidence="7" type="ORF">HGUI_02244</name>
</gene>
<dbReference type="EMBL" id="FQNF01000037">
    <property type="protein sequence ID" value="SGZ40044.1"/>
    <property type="molecule type" value="Genomic_DNA"/>
</dbReference>
<name>A0A1L0B2J7_9ASCO</name>
<reference evidence="8" key="1">
    <citation type="submission" date="2016-11" db="EMBL/GenBank/DDBJ databases">
        <authorList>
            <person name="Guldener U."/>
        </authorList>
    </citation>
    <scope>NUCLEOTIDE SEQUENCE [LARGE SCALE GENOMIC DNA]</scope>
</reference>
<feature type="repeat" description="WD" evidence="5">
    <location>
        <begin position="523"/>
        <end position="564"/>
    </location>
</feature>
<sequence>MDNNKAGKIKDTYENIDSLLPFYSNTQSTAKISNCIEKQILVSAVFDEINILKIVSNKEHKGKEKIKLEILHKIENDDEQEITALDITANGRYLTYISQAQLVTIRDLNTPDFEIKKTFKISSPSYCVVSDLKSSNLLAIGCTDGSISVYDIENAYITHTFKGHGGIISSMKLYGELENLNDWYLLSGDTNGTLKVWDLMKRKQLYSIQEHQSAIRGVDVRKTSDEDFAVVSGGRDDILNVYTMKSSQSRNKKAIKVLKTIPTGLQIEACGFINNDYLYTAGGDGIYNVYNIEDNGKPLFKTAKPLEDLFIVAVIPQYSDITFNDVTGFHLVYSDQTISKIDLKNIFDKSQKTISITYNIAGNHGTIADMRFVGPSLNKLALATNSNTLRVVPIDDNKFECEMYEAHTDLLNSLDATEDGYWIVTASKDNSAVLWQYNYKSDSFKPYCKFVGHIGSITAVALPNIPQQIQQQRRKEEGPDSKFFAPPKWVITASADMTIKKWSVPQQINTESLTIVSNSDFTRKAHDKDINSIDVSPNDAYLATASYDKTCKIWNVSDLEQITTLQGHKRGLWDVKFCQYDKLLVTSSGDKTCKIWSFKENDQFKQVGTLQGHSNAVQRAFFINGSKQVVSCGAEGLLKIWSLVNNEFECLKTLDAHNNRIWAMLSRDDGEYLVSADADGVFQIWKDNSEEEQEKQMLEKKREVEEEQSLNNYLRNGDWLNAFYLALKLDHPMRMYNVLNQCVSVNENNDVNEYIFNEQLDKAISNLDDEQLLILVKRCRDWNTNAKTFHIAGKVIRCILLNYNITHLIEIKGLVKVINTIVPYLTRHYNRLDNLLEDTYILDYCLSDMDNNIV</sequence>
<proteinExistence type="predicted"/>
<keyword evidence="2 5" id="KW-0853">WD repeat</keyword>
<dbReference type="PROSITE" id="PS00678">
    <property type="entry name" value="WD_REPEATS_1"/>
    <property type="match status" value="2"/>
</dbReference>
<evidence type="ECO:0000256" key="4">
    <source>
        <dbReference type="ARBA" id="ARBA00023242"/>
    </source>
</evidence>
<protein>
    <submittedName>
        <fullName evidence="7">Related to U3 small nucleolar RNA-associated protein 13</fullName>
    </submittedName>
</protein>
<organism evidence="7 8">
    <name type="scientific">Hanseniaspora guilliermondii</name>
    <dbReference type="NCBI Taxonomy" id="56406"/>
    <lineage>
        <taxon>Eukaryota</taxon>
        <taxon>Fungi</taxon>
        <taxon>Dikarya</taxon>
        <taxon>Ascomycota</taxon>
        <taxon>Saccharomycotina</taxon>
        <taxon>Saccharomycetes</taxon>
        <taxon>Saccharomycodales</taxon>
        <taxon>Saccharomycodaceae</taxon>
        <taxon>Hanseniaspora</taxon>
    </lineage>
</organism>
<dbReference type="AlphaFoldDB" id="A0A1L0B2J7"/>
<dbReference type="CDD" id="cd00200">
    <property type="entry name" value="WD40"/>
    <property type="match status" value="1"/>
</dbReference>
<feature type="repeat" description="WD" evidence="5">
    <location>
        <begin position="610"/>
        <end position="643"/>
    </location>
</feature>
<dbReference type="GO" id="GO:0000447">
    <property type="term" value="P:endonucleolytic cleavage in ITS1 to separate SSU-rRNA from 5.8S rRNA and LSU-rRNA from tricistronic rRNA transcript (SSU-rRNA, 5.8S rRNA, LSU-rRNA)"/>
    <property type="evidence" value="ECO:0007669"/>
    <property type="project" value="EnsemblFungi"/>
</dbReference>
<dbReference type="InterPro" id="IPR015943">
    <property type="entry name" value="WD40/YVTN_repeat-like_dom_sf"/>
</dbReference>
<dbReference type="Pfam" id="PF00400">
    <property type="entry name" value="WD40"/>
    <property type="match status" value="6"/>
</dbReference>
<feature type="domain" description="U3 small nucleolar RNA-associated protein 13 C-terminal" evidence="6">
    <location>
        <begin position="707"/>
        <end position="849"/>
    </location>
</feature>
<dbReference type="PROSITE" id="PS50082">
    <property type="entry name" value="WD_REPEATS_2"/>
    <property type="match status" value="6"/>
</dbReference>
<keyword evidence="3" id="KW-0677">Repeat</keyword>
<feature type="repeat" description="WD" evidence="5">
    <location>
        <begin position="404"/>
        <end position="436"/>
    </location>
</feature>
<dbReference type="InterPro" id="IPR019775">
    <property type="entry name" value="WD40_repeat_CS"/>
</dbReference>
<keyword evidence="4" id="KW-0539">Nucleus</keyword>
<feature type="repeat" description="WD" evidence="5">
    <location>
        <begin position="565"/>
        <end position="606"/>
    </location>
</feature>
<dbReference type="GO" id="GO:0000472">
    <property type="term" value="P:endonucleolytic cleavage to generate mature 5'-end of SSU-rRNA from (SSU-rRNA, 5.8S rRNA, LSU-rRNA)"/>
    <property type="evidence" value="ECO:0007669"/>
    <property type="project" value="EnsemblFungi"/>
</dbReference>
<dbReference type="GO" id="GO:0000480">
    <property type="term" value="P:endonucleolytic cleavage in 5'-ETS of tricistronic rRNA transcript (SSU-rRNA, 5.8S rRNA, LSU-rRNA)"/>
    <property type="evidence" value="ECO:0007669"/>
    <property type="project" value="EnsemblFungi"/>
</dbReference>
<evidence type="ECO:0000256" key="3">
    <source>
        <dbReference type="ARBA" id="ARBA00022737"/>
    </source>
</evidence>
<dbReference type="InterPro" id="IPR036322">
    <property type="entry name" value="WD40_repeat_dom_sf"/>
</dbReference>
<dbReference type="InterPro" id="IPR001680">
    <property type="entry name" value="WD40_rpt"/>
</dbReference>
<dbReference type="PANTHER" id="PTHR19854">
    <property type="entry name" value="TRANSDUCIN BETA-LIKE 3"/>
    <property type="match status" value="1"/>
</dbReference>